<dbReference type="SUPFAM" id="SSF55957">
    <property type="entry name" value="Phosphoglucomutase, C-terminal domain"/>
    <property type="match status" value="1"/>
</dbReference>
<dbReference type="InterPro" id="IPR016055">
    <property type="entry name" value="A-D-PHexomutase_a/b/a-I/II/III"/>
</dbReference>
<reference evidence="14 15" key="2">
    <citation type="submission" date="2015-01" db="EMBL/GenBank/DDBJ databases">
        <title>Complete genome sequence of Pyrinomonas methylaliphatogenes type strain K22T.</title>
        <authorList>
            <person name="Lee K.C.Y."/>
            <person name="Power J.F."/>
            <person name="Dunfield P.F."/>
            <person name="Morgan X.C."/>
            <person name="Huttenhower C."/>
            <person name="Stott M.B."/>
        </authorList>
    </citation>
    <scope>NUCLEOTIDE SEQUENCE [LARGE SCALE GENOMIC DNA]</scope>
    <source>
        <strain evidence="14 15">K22</strain>
    </source>
</reference>
<comment type="cofactor">
    <cofactor evidence="6">
        <name>Mg(2+)</name>
        <dbReference type="ChEBI" id="CHEBI:18420"/>
    </cofactor>
    <text evidence="6">Binds 1 Mg(2+) ion per subunit.</text>
</comment>
<comment type="catalytic activity">
    <reaction evidence="6 8">
        <text>alpha-D-glucosamine 1-phosphate = D-glucosamine 6-phosphate</text>
        <dbReference type="Rhea" id="RHEA:23424"/>
        <dbReference type="ChEBI" id="CHEBI:58516"/>
        <dbReference type="ChEBI" id="CHEBI:58725"/>
        <dbReference type="EC" id="5.4.2.10"/>
    </reaction>
</comment>
<evidence type="ECO:0000313" key="15">
    <source>
        <dbReference type="Proteomes" id="UP000031518"/>
    </source>
</evidence>
<dbReference type="InterPro" id="IPR050060">
    <property type="entry name" value="Phosphoglucosamine_mutase"/>
</dbReference>
<keyword evidence="3 6" id="KW-0479">Metal-binding</keyword>
<evidence type="ECO:0000256" key="6">
    <source>
        <dbReference type="HAMAP-Rule" id="MF_01554"/>
    </source>
</evidence>
<dbReference type="EC" id="5.4.2.10" evidence="6 8"/>
<dbReference type="InterPro" id="IPR005845">
    <property type="entry name" value="A-D-PHexomutase_a/b/a-II"/>
</dbReference>
<dbReference type="Gene3D" id="3.40.120.10">
    <property type="entry name" value="Alpha-D-Glucose-1,6-Bisphosphate, subunit A, domain 3"/>
    <property type="match status" value="3"/>
</dbReference>
<feature type="compositionally biased region" description="Basic and acidic residues" evidence="9">
    <location>
        <begin position="140"/>
        <end position="151"/>
    </location>
</feature>
<dbReference type="HAMAP" id="MF_01554_B">
    <property type="entry name" value="GlmM_B"/>
    <property type="match status" value="1"/>
</dbReference>
<comment type="PTM">
    <text evidence="6">Activated by phosphorylation.</text>
</comment>
<dbReference type="InterPro" id="IPR005843">
    <property type="entry name" value="A-D-PHexomutase_C"/>
</dbReference>
<dbReference type="InterPro" id="IPR036900">
    <property type="entry name" value="A-D-PHexomutase_C_sf"/>
</dbReference>
<dbReference type="Pfam" id="PF00408">
    <property type="entry name" value="PGM_PMM_IV"/>
    <property type="match status" value="1"/>
</dbReference>
<feature type="binding site" evidence="6">
    <location>
        <position position="261"/>
    </location>
    <ligand>
        <name>Mg(2+)</name>
        <dbReference type="ChEBI" id="CHEBI:18420"/>
    </ligand>
</feature>
<proteinExistence type="inferred from homology"/>
<evidence type="ECO:0000256" key="9">
    <source>
        <dbReference type="SAM" id="MobiDB-lite"/>
    </source>
</evidence>
<evidence type="ECO:0000256" key="1">
    <source>
        <dbReference type="ARBA" id="ARBA00010231"/>
    </source>
</evidence>
<dbReference type="PRINTS" id="PR00509">
    <property type="entry name" value="PGMPMM"/>
</dbReference>
<organism evidence="14 15">
    <name type="scientific">Pyrinomonas methylaliphatogenes</name>
    <dbReference type="NCBI Taxonomy" id="454194"/>
    <lineage>
        <taxon>Bacteria</taxon>
        <taxon>Pseudomonadati</taxon>
        <taxon>Acidobacteriota</taxon>
        <taxon>Blastocatellia</taxon>
        <taxon>Blastocatellales</taxon>
        <taxon>Pyrinomonadaceae</taxon>
        <taxon>Pyrinomonas</taxon>
    </lineage>
</organism>
<dbReference type="OrthoDB" id="9806956at2"/>
<feature type="binding site" evidence="6">
    <location>
        <position position="265"/>
    </location>
    <ligand>
        <name>Mg(2+)</name>
        <dbReference type="ChEBI" id="CHEBI:18420"/>
    </ligand>
</feature>
<evidence type="ECO:0000256" key="4">
    <source>
        <dbReference type="ARBA" id="ARBA00022842"/>
    </source>
</evidence>
<dbReference type="PROSITE" id="PS00710">
    <property type="entry name" value="PGM_PMM"/>
    <property type="match status" value="1"/>
</dbReference>
<dbReference type="PANTHER" id="PTHR42946">
    <property type="entry name" value="PHOSPHOHEXOSE MUTASE"/>
    <property type="match status" value="1"/>
</dbReference>
<dbReference type="SUPFAM" id="SSF53738">
    <property type="entry name" value="Phosphoglucomutase, first 3 domains"/>
    <property type="match status" value="3"/>
</dbReference>
<reference evidence="14 15" key="1">
    <citation type="submission" date="2013-12" db="EMBL/GenBank/DDBJ databases">
        <authorList>
            <person name="Stott M."/>
        </authorList>
    </citation>
    <scope>NUCLEOTIDE SEQUENCE [LARGE SCALE GENOMIC DNA]</scope>
    <source>
        <strain evidence="14 15">K22</strain>
    </source>
</reference>
<dbReference type="InterPro" id="IPR005841">
    <property type="entry name" value="Alpha-D-phosphohexomutase_SF"/>
</dbReference>
<dbReference type="InterPro" id="IPR006352">
    <property type="entry name" value="GlmM_bact"/>
</dbReference>
<dbReference type="STRING" id="454194.PYK22_02609"/>
<dbReference type="FunFam" id="3.30.310.50:FF:000001">
    <property type="entry name" value="Phosphoglucosamine mutase"/>
    <property type="match status" value="1"/>
</dbReference>
<dbReference type="GO" id="GO:0005829">
    <property type="term" value="C:cytosol"/>
    <property type="evidence" value="ECO:0007669"/>
    <property type="project" value="TreeGrafter"/>
</dbReference>
<evidence type="ECO:0000259" key="12">
    <source>
        <dbReference type="Pfam" id="PF02879"/>
    </source>
</evidence>
<feature type="binding site" evidence="6">
    <location>
        <position position="263"/>
    </location>
    <ligand>
        <name>Mg(2+)</name>
        <dbReference type="ChEBI" id="CHEBI:18420"/>
    </ligand>
</feature>
<evidence type="ECO:0000259" key="11">
    <source>
        <dbReference type="Pfam" id="PF02878"/>
    </source>
</evidence>
<evidence type="ECO:0000256" key="5">
    <source>
        <dbReference type="ARBA" id="ARBA00023235"/>
    </source>
</evidence>
<feature type="domain" description="Alpha-D-phosphohexomutase alpha/beta/alpha" evidence="13">
    <location>
        <begin position="278"/>
        <end position="385"/>
    </location>
</feature>
<keyword evidence="5 6" id="KW-0413">Isomerase</keyword>
<evidence type="ECO:0000256" key="7">
    <source>
        <dbReference type="RuleBase" id="RU004326"/>
    </source>
</evidence>
<dbReference type="GO" id="GO:0006048">
    <property type="term" value="P:UDP-N-acetylglucosamine biosynthetic process"/>
    <property type="evidence" value="ECO:0007669"/>
    <property type="project" value="TreeGrafter"/>
</dbReference>
<dbReference type="RefSeq" id="WP_041977931.1">
    <property type="nucleotide sequence ID" value="NZ_CBXV010000008.1"/>
</dbReference>
<accession>A0A0B6X0T3</accession>
<evidence type="ECO:0000256" key="8">
    <source>
        <dbReference type="RuleBase" id="RU004327"/>
    </source>
</evidence>
<dbReference type="Pfam" id="PF02880">
    <property type="entry name" value="PGM_PMM_III"/>
    <property type="match status" value="1"/>
</dbReference>
<evidence type="ECO:0000256" key="3">
    <source>
        <dbReference type="ARBA" id="ARBA00022723"/>
    </source>
</evidence>
<comment type="function">
    <text evidence="6 8">Catalyzes the conversion of glucosamine-6-phosphate to glucosamine-1-phosphate.</text>
</comment>
<keyword evidence="15" id="KW-1185">Reference proteome</keyword>
<dbReference type="EMBL" id="CBXV010000008">
    <property type="protein sequence ID" value="CDM66577.1"/>
    <property type="molecule type" value="Genomic_DNA"/>
</dbReference>
<dbReference type="FunFam" id="3.40.120.10:FF:000001">
    <property type="entry name" value="Phosphoglucosamine mutase"/>
    <property type="match status" value="1"/>
</dbReference>
<name>A0A0B6X0T3_9BACT</name>
<dbReference type="InterPro" id="IPR016066">
    <property type="entry name" value="A-D-PHexomutase_CS"/>
</dbReference>
<feature type="binding site" description="via phosphate group" evidence="6">
    <location>
        <position position="102"/>
    </location>
    <ligand>
        <name>Mg(2+)</name>
        <dbReference type="ChEBI" id="CHEBI:18420"/>
    </ligand>
</feature>
<dbReference type="InterPro" id="IPR005844">
    <property type="entry name" value="A-D-PHexomutase_a/b/a-I"/>
</dbReference>
<dbReference type="GO" id="GO:0008966">
    <property type="term" value="F:phosphoglucosamine mutase activity"/>
    <property type="evidence" value="ECO:0007669"/>
    <property type="project" value="UniProtKB-UniRule"/>
</dbReference>
<keyword evidence="2 6" id="KW-0597">Phosphoprotein</keyword>
<dbReference type="Pfam" id="PF02878">
    <property type="entry name" value="PGM_PMM_I"/>
    <property type="match status" value="1"/>
</dbReference>
<feature type="domain" description="Alpha-D-phosphohexomutase alpha/beta/alpha" evidence="11">
    <location>
        <begin position="3"/>
        <end position="137"/>
    </location>
</feature>
<comment type="similarity">
    <text evidence="1 6 7">Belongs to the phosphohexose mutase family.</text>
</comment>
<dbReference type="GO" id="GO:0000287">
    <property type="term" value="F:magnesium ion binding"/>
    <property type="evidence" value="ECO:0007669"/>
    <property type="project" value="UniProtKB-UniRule"/>
</dbReference>
<protein>
    <recommendedName>
        <fullName evidence="6 8">Phosphoglucosamine mutase</fullName>
        <ecNumber evidence="6 8">5.4.2.10</ecNumber>
    </recommendedName>
</protein>
<feature type="region of interest" description="Disordered" evidence="9">
    <location>
        <begin position="140"/>
        <end position="161"/>
    </location>
</feature>
<evidence type="ECO:0000313" key="14">
    <source>
        <dbReference type="EMBL" id="CDM66577.1"/>
    </source>
</evidence>
<feature type="domain" description="Alpha-D-phosphohexomutase alpha/beta/alpha" evidence="12">
    <location>
        <begin position="179"/>
        <end position="274"/>
    </location>
</feature>
<dbReference type="FunFam" id="3.40.120.10:FF:000003">
    <property type="entry name" value="Phosphoglucosamine mutase"/>
    <property type="match status" value="1"/>
</dbReference>
<dbReference type="NCBIfam" id="TIGR01455">
    <property type="entry name" value="glmM"/>
    <property type="match status" value="1"/>
</dbReference>
<evidence type="ECO:0000259" key="10">
    <source>
        <dbReference type="Pfam" id="PF00408"/>
    </source>
</evidence>
<dbReference type="CDD" id="cd05802">
    <property type="entry name" value="GlmM"/>
    <property type="match status" value="1"/>
</dbReference>
<dbReference type="GO" id="GO:0009252">
    <property type="term" value="P:peptidoglycan biosynthetic process"/>
    <property type="evidence" value="ECO:0007669"/>
    <property type="project" value="TreeGrafter"/>
</dbReference>
<evidence type="ECO:0000256" key="2">
    <source>
        <dbReference type="ARBA" id="ARBA00022553"/>
    </source>
</evidence>
<feature type="modified residue" description="Phosphoserine" evidence="6">
    <location>
        <position position="102"/>
    </location>
</feature>
<sequence length="467" mass="50333">MAKLFGTDGMRGEAGRFPLDVETVCATGRSLTRHLAERLGRAPQIIVGRDTRESGAWIASALISGAQQAGARCSSAGVMTTPGVAFLTQHLQADAGVVISASHNPFSDNGIKIFAPTGQKLDERLERLIEEDIFAERAASEVEDHSGEARHSSFTAGPVETPARSIEDSNLVREMRELYLQHLASKADGLRLDGLKVVIDCANGAASEIAPEFFARLGARVAPIHNRPDGRNINRDCGSLHLDSLRRTVLEQGADVGVAFDGDADRALFIDERGETVDGDAVLWIMAQRMQERGELSANTVVATVMSNMGLEVALRERGIKLLRTPVGDKYVLDELIRTGATLGGEQSGHIIFPRLSLAGDGLLTALQVFRAMREAAKGLSELAAGFAPFPQVLVNVRVREKAPFDEVAAIKACADEIERALDGQGRLLLRYSGTEPLARIMIEGRDRPMIEALVSQLASVIERELG</sequence>
<dbReference type="PANTHER" id="PTHR42946:SF1">
    <property type="entry name" value="PHOSPHOGLUCOMUTASE (ALPHA-D-GLUCOSE-1,6-BISPHOSPHATE-DEPENDENT)"/>
    <property type="match status" value="1"/>
</dbReference>
<evidence type="ECO:0000259" key="13">
    <source>
        <dbReference type="Pfam" id="PF02880"/>
    </source>
</evidence>
<dbReference type="Gene3D" id="3.30.310.50">
    <property type="entry name" value="Alpha-D-phosphohexomutase, C-terminal domain"/>
    <property type="match status" value="1"/>
</dbReference>
<dbReference type="GO" id="GO:0005975">
    <property type="term" value="P:carbohydrate metabolic process"/>
    <property type="evidence" value="ECO:0007669"/>
    <property type="project" value="InterPro"/>
</dbReference>
<feature type="active site" description="Phosphoserine intermediate" evidence="6">
    <location>
        <position position="102"/>
    </location>
</feature>
<dbReference type="Proteomes" id="UP000031518">
    <property type="component" value="Unassembled WGS sequence"/>
</dbReference>
<keyword evidence="4 6" id="KW-0460">Magnesium</keyword>
<feature type="domain" description="Alpha-D-phosphohexomutase C-terminal" evidence="10">
    <location>
        <begin position="394"/>
        <end position="459"/>
    </location>
</feature>
<dbReference type="Pfam" id="PF02879">
    <property type="entry name" value="PGM_PMM_II"/>
    <property type="match status" value="1"/>
</dbReference>
<gene>
    <name evidence="6" type="primary">glmM</name>
    <name evidence="14" type="ORF">PYK22_02609</name>
</gene>
<dbReference type="InterPro" id="IPR005846">
    <property type="entry name" value="A-D-PHexomutase_a/b/a-III"/>
</dbReference>
<dbReference type="GO" id="GO:0004615">
    <property type="term" value="F:phosphomannomutase activity"/>
    <property type="evidence" value="ECO:0007669"/>
    <property type="project" value="TreeGrafter"/>
</dbReference>
<dbReference type="AlphaFoldDB" id="A0A0B6X0T3"/>